<evidence type="ECO:0000313" key="2">
    <source>
        <dbReference type="Proteomes" id="UP000269265"/>
    </source>
</evidence>
<proteinExistence type="predicted"/>
<dbReference type="OrthoDB" id="9988961at2"/>
<comment type="caution">
    <text evidence="1">The sequence shown here is derived from an EMBL/GenBank/DDBJ whole genome shotgun (WGS) entry which is preliminary data.</text>
</comment>
<reference evidence="1 2" key="1">
    <citation type="submission" date="2018-12" db="EMBL/GenBank/DDBJ databases">
        <title>The whole draft genome of Aquabacterium sp. SJQ9.</title>
        <authorList>
            <person name="Sun L."/>
            <person name="Gao X."/>
            <person name="Chen W."/>
            <person name="Huang K."/>
        </authorList>
    </citation>
    <scope>NUCLEOTIDE SEQUENCE [LARGE SCALE GENOMIC DNA]</scope>
    <source>
        <strain evidence="1 2">SJQ9</strain>
    </source>
</reference>
<accession>A0A426V2K6</accession>
<protein>
    <submittedName>
        <fullName evidence="1">Uncharacterized protein</fullName>
    </submittedName>
</protein>
<gene>
    <name evidence="1" type="ORF">EIP75_21430</name>
</gene>
<dbReference type="RefSeq" id="WP_125245243.1">
    <property type="nucleotide sequence ID" value="NZ_RSED01000026.1"/>
</dbReference>
<evidence type="ECO:0000313" key="1">
    <source>
        <dbReference type="EMBL" id="RRS01143.1"/>
    </source>
</evidence>
<dbReference type="Proteomes" id="UP000269265">
    <property type="component" value="Unassembled WGS sequence"/>
</dbReference>
<organism evidence="1 2">
    <name type="scientific">Aquabacterium soli</name>
    <dbReference type="NCBI Taxonomy" id="2493092"/>
    <lineage>
        <taxon>Bacteria</taxon>
        <taxon>Pseudomonadati</taxon>
        <taxon>Pseudomonadota</taxon>
        <taxon>Betaproteobacteria</taxon>
        <taxon>Burkholderiales</taxon>
        <taxon>Aquabacterium</taxon>
    </lineage>
</organism>
<dbReference type="AlphaFoldDB" id="A0A426V2K6"/>
<dbReference type="EMBL" id="RSED01000026">
    <property type="protein sequence ID" value="RRS01143.1"/>
    <property type="molecule type" value="Genomic_DNA"/>
</dbReference>
<sequence>MNTMHASAFDFRVVFPVPRDEERRRAGRLGLLDQKEDPSSSDADWVAFQHQAWRDELTAHYVERRYLLACIDAHADPGTGKPPRVPDTWWKIETRARAEVLMIDVMVDSMLGDYADHFGRAAADAFEAFVKAGVASLGDVGPSQRPLFSVLS</sequence>
<keyword evidence="2" id="KW-1185">Reference proteome</keyword>
<name>A0A426V2K6_9BURK</name>